<protein>
    <recommendedName>
        <fullName evidence="3">Alpha/beta hydrolase</fullName>
    </recommendedName>
</protein>
<evidence type="ECO:0000313" key="1">
    <source>
        <dbReference type="EMBL" id="SCW62606.1"/>
    </source>
</evidence>
<dbReference type="AlphaFoldDB" id="A0A1G4S0S8"/>
<proteinExistence type="predicted"/>
<dbReference type="RefSeq" id="WP_139187072.1">
    <property type="nucleotide sequence ID" value="NZ_FMTM01000004.1"/>
</dbReference>
<accession>A0A1G4S0S8</accession>
<dbReference type="EMBL" id="FMTM01000004">
    <property type="protein sequence ID" value="SCW62606.1"/>
    <property type="molecule type" value="Genomic_DNA"/>
</dbReference>
<organism evidence="1 2">
    <name type="scientific">Rhizobium mongolense subsp. loessense</name>
    <dbReference type="NCBI Taxonomy" id="158890"/>
    <lineage>
        <taxon>Bacteria</taxon>
        <taxon>Pseudomonadati</taxon>
        <taxon>Pseudomonadota</taxon>
        <taxon>Alphaproteobacteria</taxon>
        <taxon>Hyphomicrobiales</taxon>
        <taxon>Rhizobiaceae</taxon>
        <taxon>Rhizobium/Agrobacterium group</taxon>
        <taxon>Rhizobium</taxon>
    </lineage>
</organism>
<dbReference type="Gene3D" id="3.40.50.1820">
    <property type="entry name" value="alpha/beta hydrolase"/>
    <property type="match status" value="1"/>
</dbReference>
<sequence>MRKTNAAYGTVAANGISTAYKSVGDPKDCPVLVVQGVGGQISEHTDPLTEELVRHGNRVITYDNWDIT</sequence>
<evidence type="ECO:0008006" key="3">
    <source>
        <dbReference type="Google" id="ProtNLM"/>
    </source>
</evidence>
<name>A0A1G4S0S8_9HYPH</name>
<gene>
    <name evidence="1" type="ORF">SAMN02927900_03265</name>
</gene>
<dbReference type="Proteomes" id="UP000199542">
    <property type="component" value="Unassembled WGS sequence"/>
</dbReference>
<dbReference type="SUPFAM" id="SSF53474">
    <property type="entry name" value="alpha/beta-Hydrolases"/>
    <property type="match status" value="1"/>
</dbReference>
<reference evidence="1 2" key="1">
    <citation type="submission" date="2016-10" db="EMBL/GenBank/DDBJ databases">
        <authorList>
            <person name="de Groot N.N."/>
        </authorList>
    </citation>
    <scope>NUCLEOTIDE SEQUENCE [LARGE SCALE GENOMIC DNA]</scope>
    <source>
        <strain evidence="1 2">CGMCC 1.3401</strain>
    </source>
</reference>
<evidence type="ECO:0000313" key="2">
    <source>
        <dbReference type="Proteomes" id="UP000199542"/>
    </source>
</evidence>
<dbReference type="InterPro" id="IPR029058">
    <property type="entry name" value="AB_hydrolase_fold"/>
</dbReference>